<accession>A0AAD3DHI6</accession>
<comment type="similarity">
    <text evidence="2 6">Belongs to the peptidase S54 family.</text>
</comment>
<evidence type="ECO:0000256" key="6">
    <source>
        <dbReference type="RuleBase" id="RU362115"/>
    </source>
</evidence>
<keyword evidence="4 6" id="KW-1133">Transmembrane helix</keyword>
<feature type="region of interest" description="Disordered" evidence="7">
    <location>
        <begin position="502"/>
        <end position="645"/>
    </location>
</feature>
<dbReference type="EMBL" id="BMAR01000002">
    <property type="protein sequence ID" value="GFR41939.1"/>
    <property type="molecule type" value="Genomic_DNA"/>
</dbReference>
<dbReference type="Proteomes" id="UP001054857">
    <property type="component" value="Unassembled WGS sequence"/>
</dbReference>
<feature type="region of interest" description="Disordered" evidence="7">
    <location>
        <begin position="835"/>
        <end position="878"/>
    </location>
</feature>
<evidence type="ECO:0000313" key="9">
    <source>
        <dbReference type="EMBL" id="GFR41939.1"/>
    </source>
</evidence>
<keyword evidence="6" id="KW-0720">Serine protease</keyword>
<sequence>MQPPTPSNDPPGDNPAAFPTPEPISSSAQIPDTHAPSPFSAASTIATSALGLRTPRATWESDDGESPRAAVRAAAANITPTSGGGSGGSSPQLRLHLSASAAAAAASLIPGSPAAASPRLADVTAATAAGSFVSPSPRRGFASLGGARRGSGSAFSFASPRVHAVGPSAAVAAAVTSHPSPSPDAVPAVGVVLEPGQLQHQHASSSPQHPKPHASSLPLPLPPMEATLTASPHQHHRHDTPQSPPSNPHQPRRLSLGAAGGAHSSSDSNHSRRQHHHNHLYNMGGSSSRSMGGGGGSSRSTGTSGPPSSSSSPRAPRVSTHFSMHALTATAAAALTPPPPSAAAPAGATAPTGNLGNCGPQEPLPSAELPYRDRSRTSSGGSAVELPPPPPPLEVVISPRQSARSAMAAATAAANSMSAAAAAAMAVPELPPQRQQVFRSSSPGDSSSRLHVLRPPRPPPLSHSVSVGGALAANLAAATVAASPDLPAAALTLRRPLPPLPSSLVPPPLLPSPGTSTDNTRTPTADGDEGCGADIHDQRPAGDAALPGAGAAADGSSSPSAEGGPSAKLPKHAQQQQAHGGGDVVPSPQPLAAEAPATPPPTAAPAAAAASLTAASPPSLAQRDDAAAARERSLSADAATASAADGGRVRTVALGSAPSIVTGAAVGVPVMLLQPSAAVTVMGRPAADAAAATGVTQHHQDAHGPADLVVRSAGSALLATNPGVDIVATISATAGGGGAAVRRRRGTTSGGDDDVGTDDEGGGPCALPSEVRRRLRSHLGRHRAKRIRTWKDLSISVANLRSGYWLLFSMLLLAALLGGFLFMAGQYQWVQAAGLAGGSSSGGSDSNSSSSGSSSGSGSSNVTSGNSGSTSSGSSTSIGSSNSGSYSSFGSPPGAWSPATSTSFFSTSPPSPSPPSPSPPSPTSPTSSSPPAWGPSSLSSWLAFWRPRTARTFSFEYLRAWGGRYGPDLAAGQWWRWGSSLLLHQSPLHLASNLALLLVLCTYLESLYGGWRVLPLWVVAGVAGNMASALFESPCTLVVGSSGCVFGLLGAYLADAGTNWESIPLLWLRLGGMGTVVGLMVALQVTDGGVRHGGSISHASHVGGFLAGGLLAALVIPDFKARRSEKVRELLTNLGLQSHMPPMDSPAGRQLYSFWQRHRLLRYGLYGIAVVVLLLELIAVPLYVYFRTFKDLSCD</sequence>
<keyword evidence="3 6" id="KW-0812">Transmembrane</keyword>
<dbReference type="EC" id="3.4.21.105" evidence="6"/>
<feature type="domain" description="Peptidase S54 rhomboid" evidence="8">
    <location>
        <begin position="972"/>
        <end position="1116"/>
    </location>
</feature>
<dbReference type="Pfam" id="PF01694">
    <property type="entry name" value="Rhomboid"/>
    <property type="match status" value="1"/>
</dbReference>
<dbReference type="AlphaFoldDB" id="A0AAD3DHI6"/>
<evidence type="ECO:0000256" key="4">
    <source>
        <dbReference type="ARBA" id="ARBA00022989"/>
    </source>
</evidence>
<comment type="catalytic activity">
    <reaction evidence="6">
        <text>Cleaves type-1 transmembrane domains using a catalytic dyad composed of serine and histidine that are contributed by different transmembrane domains.</text>
        <dbReference type="EC" id="3.4.21.105"/>
    </reaction>
</comment>
<feature type="compositionally biased region" description="Low complexity" evidence="7">
    <location>
        <begin position="253"/>
        <end position="268"/>
    </location>
</feature>
<comment type="caution">
    <text evidence="9">The sequence shown here is derived from an EMBL/GenBank/DDBJ whole genome shotgun (WGS) entry which is preliminary data.</text>
</comment>
<feature type="compositionally biased region" description="Low complexity" evidence="7">
    <location>
        <begin position="326"/>
        <end position="335"/>
    </location>
</feature>
<proteinExistence type="inferred from homology"/>
<keyword evidence="5 6" id="KW-0472">Membrane</keyword>
<feature type="compositionally biased region" description="Low complexity" evidence="7">
    <location>
        <begin position="440"/>
        <end position="450"/>
    </location>
</feature>
<feature type="region of interest" description="Disordered" evidence="7">
    <location>
        <begin position="53"/>
        <end position="93"/>
    </location>
</feature>
<feature type="region of interest" description="Disordered" evidence="7">
    <location>
        <begin position="1"/>
        <end position="40"/>
    </location>
</feature>
<feature type="region of interest" description="Disordered" evidence="7">
    <location>
        <begin position="172"/>
        <end position="405"/>
    </location>
</feature>
<feature type="compositionally biased region" description="Low complexity" evidence="7">
    <location>
        <begin position="604"/>
        <end position="621"/>
    </location>
</feature>
<feature type="compositionally biased region" description="Pro residues" evidence="7">
    <location>
        <begin position="909"/>
        <end position="923"/>
    </location>
</feature>
<comment type="caution">
    <text evidence="6">Lacks conserved residue(s) required for the propagation of feature annotation.</text>
</comment>
<feature type="compositionally biased region" description="Pro residues" evidence="7">
    <location>
        <begin position="502"/>
        <end position="511"/>
    </location>
</feature>
<keyword evidence="6" id="KW-0645">Protease</keyword>
<keyword evidence="6" id="KW-0378">Hydrolase</keyword>
<evidence type="ECO:0000313" key="10">
    <source>
        <dbReference type="Proteomes" id="UP001054857"/>
    </source>
</evidence>
<dbReference type="GO" id="GO:0006508">
    <property type="term" value="P:proteolysis"/>
    <property type="evidence" value="ECO:0007669"/>
    <property type="project" value="UniProtKB-KW"/>
</dbReference>
<feature type="transmembrane region" description="Helical" evidence="6">
    <location>
        <begin position="1066"/>
        <end position="1086"/>
    </location>
</feature>
<dbReference type="GO" id="GO:0004252">
    <property type="term" value="F:serine-type endopeptidase activity"/>
    <property type="evidence" value="ECO:0007669"/>
    <property type="project" value="InterPro"/>
</dbReference>
<evidence type="ECO:0000259" key="8">
    <source>
        <dbReference type="Pfam" id="PF01694"/>
    </source>
</evidence>
<feature type="transmembrane region" description="Helical" evidence="6">
    <location>
        <begin position="1163"/>
        <end position="1186"/>
    </location>
</feature>
<keyword evidence="10" id="KW-1185">Reference proteome</keyword>
<feature type="compositionally biased region" description="Polar residues" evidence="7">
    <location>
        <begin position="514"/>
        <end position="523"/>
    </location>
</feature>
<dbReference type="Gene3D" id="1.20.1540.10">
    <property type="entry name" value="Rhomboid-like"/>
    <property type="match status" value="1"/>
</dbReference>
<dbReference type="SUPFAM" id="SSF144091">
    <property type="entry name" value="Rhomboid-like"/>
    <property type="match status" value="1"/>
</dbReference>
<evidence type="ECO:0000256" key="1">
    <source>
        <dbReference type="ARBA" id="ARBA00004141"/>
    </source>
</evidence>
<evidence type="ECO:0000256" key="5">
    <source>
        <dbReference type="ARBA" id="ARBA00023136"/>
    </source>
</evidence>
<feature type="compositionally biased region" description="Low complexity" evidence="7">
    <location>
        <begin position="298"/>
        <end position="312"/>
    </location>
</feature>
<dbReference type="InterPro" id="IPR035952">
    <property type="entry name" value="Rhomboid-like_sf"/>
</dbReference>
<reference evidence="9 10" key="1">
    <citation type="journal article" date="2021" name="Sci. Rep.">
        <title>Genome sequencing of the multicellular alga Astrephomene provides insights into convergent evolution of germ-soma differentiation.</title>
        <authorList>
            <person name="Yamashita S."/>
            <person name="Yamamoto K."/>
            <person name="Matsuzaki R."/>
            <person name="Suzuki S."/>
            <person name="Yamaguchi H."/>
            <person name="Hirooka S."/>
            <person name="Minakuchi Y."/>
            <person name="Miyagishima S."/>
            <person name="Kawachi M."/>
            <person name="Toyoda A."/>
            <person name="Nozaki H."/>
        </authorList>
    </citation>
    <scope>NUCLEOTIDE SEQUENCE [LARGE SCALE GENOMIC DNA]</scope>
    <source>
        <strain evidence="9 10">NIES-4017</strain>
    </source>
</reference>
<protein>
    <recommendedName>
        <fullName evidence="6">RHOMBOID-like protein</fullName>
        <ecNumber evidence="6">3.4.21.105</ecNumber>
    </recommendedName>
</protein>
<feature type="compositionally biased region" description="Basic and acidic residues" evidence="7">
    <location>
        <begin position="622"/>
        <end position="634"/>
    </location>
</feature>
<feature type="compositionally biased region" description="Low complexity" evidence="7">
    <location>
        <begin position="842"/>
        <end position="878"/>
    </location>
</feature>
<gene>
    <name evidence="9" type="ORF">Agub_g2733</name>
</gene>
<feature type="compositionally biased region" description="Low complexity" evidence="7">
    <location>
        <begin position="541"/>
        <end position="578"/>
    </location>
</feature>
<dbReference type="InterPro" id="IPR002610">
    <property type="entry name" value="Peptidase_S54_rhomboid-like"/>
</dbReference>
<feature type="region of interest" description="Disordered" evidence="7">
    <location>
        <begin position="422"/>
        <end position="466"/>
    </location>
</feature>
<dbReference type="PANTHER" id="PTHR22936">
    <property type="entry name" value="RHOMBOID-RELATED"/>
    <property type="match status" value="1"/>
</dbReference>
<feature type="region of interest" description="Disordered" evidence="7">
    <location>
        <begin position="738"/>
        <end position="768"/>
    </location>
</feature>
<comment type="subcellular location">
    <subcellularLocation>
        <location evidence="1 6">Membrane</location>
        <topology evidence="1 6">Multi-pass membrane protein</topology>
    </subcellularLocation>
</comment>
<feature type="compositionally biased region" description="Pro residues" evidence="7">
    <location>
        <begin position="1"/>
        <end position="22"/>
    </location>
</feature>
<dbReference type="GO" id="GO:0016020">
    <property type="term" value="C:membrane"/>
    <property type="evidence" value="ECO:0007669"/>
    <property type="project" value="UniProtKB-SubCell"/>
</dbReference>
<feature type="compositionally biased region" description="Acidic residues" evidence="7">
    <location>
        <begin position="751"/>
        <end position="761"/>
    </location>
</feature>
<feature type="transmembrane region" description="Helical" evidence="6">
    <location>
        <begin position="804"/>
        <end position="824"/>
    </location>
</feature>
<comment type="function">
    <text evidence="6">Serine protease involved in intramembrane proteolysis.</text>
</comment>
<feature type="transmembrane region" description="Helical" evidence="6">
    <location>
        <begin position="1098"/>
        <end position="1116"/>
    </location>
</feature>
<feature type="compositionally biased region" description="Polar residues" evidence="7">
    <location>
        <begin position="198"/>
        <end position="208"/>
    </location>
</feature>
<feature type="region of interest" description="Disordered" evidence="7">
    <location>
        <begin position="131"/>
        <end position="152"/>
    </location>
</feature>
<feature type="transmembrane region" description="Helical" evidence="6">
    <location>
        <begin position="990"/>
        <end position="1011"/>
    </location>
</feature>
<feature type="compositionally biased region" description="Low complexity" evidence="7">
    <location>
        <begin position="635"/>
        <end position="645"/>
    </location>
</feature>
<feature type="compositionally biased region" description="Low complexity" evidence="7">
    <location>
        <begin position="138"/>
        <end position="152"/>
    </location>
</feature>
<dbReference type="PANTHER" id="PTHR22936:SF99">
    <property type="entry name" value="RHOMBOID-LIKE PROTEASE"/>
    <property type="match status" value="1"/>
</dbReference>
<name>A0AAD3DHI6_9CHLO</name>
<evidence type="ECO:0000256" key="2">
    <source>
        <dbReference type="ARBA" id="ARBA00009045"/>
    </source>
</evidence>
<organism evidence="9 10">
    <name type="scientific">Astrephomene gubernaculifera</name>
    <dbReference type="NCBI Taxonomy" id="47775"/>
    <lineage>
        <taxon>Eukaryota</taxon>
        <taxon>Viridiplantae</taxon>
        <taxon>Chlorophyta</taxon>
        <taxon>core chlorophytes</taxon>
        <taxon>Chlorophyceae</taxon>
        <taxon>CS clade</taxon>
        <taxon>Chlamydomonadales</taxon>
        <taxon>Astrephomenaceae</taxon>
        <taxon>Astrephomene</taxon>
    </lineage>
</organism>
<feature type="region of interest" description="Disordered" evidence="7">
    <location>
        <begin position="900"/>
        <end position="931"/>
    </location>
</feature>
<feature type="transmembrane region" description="Helical" evidence="6">
    <location>
        <begin position="1031"/>
        <end position="1054"/>
    </location>
</feature>
<evidence type="ECO:0000256" key="3">
    <source>
        <dbReference type="ARBA" id="ARBA00022692"/>
    </source>
</evidence>
<dbReference type="InterPro" id="IPR022764">
    <property type="entry name" value="Peptidase_S54_rhomboid_dom"/>
</dbReference>
<feature type="compositionally biased region" description="Low complexity" evidence="7">
    <location>
        <begin position="343"/>
        <end position="353"/>
    </location>
</feature>
<evidence type="ECO:0000256" key="7">
    <source>
        <dbReference type="SAM" id="MobiDB-lite"/>
    </source>
</evidence>